<feature type="active site" description="Proton acceptor; for glutaminase activity" evidence="7">
    <location>
        <position position="47"/>
    </location>
</feature>
<dbReference type="RefSeq" id="WP_200260745.1">
    <property type="nucleotide sequence ID" value="NZ_NRSH01000152.1"/>
</dbReference>
<organism evidence="13 14">
    <name type="scientific">Halorhodospira neutriphila</name>
    <dbReference type="NCBI Taxonomy" id="168379"/>
    <lineage>
        <taxon>Bacteria</taxon>
        <taxon>Pseudomonadati</taxon>
        <taxon>Pseudomonadota</taxon>
        <taxon>Gammaproteobacteria</taxon>
        <taxon>Chromatiales</taxon>
        <taxon>Ectothiorhodospiraceae</taxon>
        <taxon>Halorhodospira</taxon>
    </lineage>
</organism>
<feature type="active site" description="Proton acceptor" evidence="9">
    <location>
        <position position="47"/>
    </location>
</feature>
<feature type="binding site" evidence="7">
    <location>
        <position position="182"/>
    </location>
    <ligand>
        <name>L-glutamine</name>
        <dbReference type="ChEBI" id="CHEBI:58359"/>
    </ligand>
</feature>
<evidence type="ECO:0000259" key="12">
    <source>
        <dbReference type="PROSITE" id="PS50263"/>
    </source>
</evidence>
<keyword evidence="4 7" id="KW-0547">Nucleotide-binding</keyword>
<dbReference type="CDD" id="cd00553">
    <property type="entry name" value="NAD_synthase"/>
    <property type="match status" value="1"/>
</dbReference>
<evidence type="ECO:0000256" key="4">
    <source>
        <dbReference type="ARBA" id="ARBA00022741"/>
    </source>
</evidence>
<protein>
    <recommendedName>
        <fullName evidence="7 8">Glutamine-dependent NAD(+) synthetase</fullName>
        <ecNumber evidence="7 8">6.3.5.1</ecNumber>
    </recommendedName>
    <alternativeName>
        <fullName evidence="7 8">NAD(+) synthase [glutamine-hydrolyzing]</fullName>
    </alternativeName>
</protein>
<evidence type="ECO:0000256" key="8">
    <source>
        <dbReference type="PIRNR" id="PIRNR006630"/>
    </source>
</evidence>
<proteinExistence type="inferred from homology"/>
<comment type="caution">
    <text evidence="13">The sequence shown here is derived from an EMBL/GenBank/DDBJ whole genome shotgun (WGS) entry which is preliminary data.</text>
</comment>
<comment type="function">
    <text evidence="7">Catalyzes the ATP-dependent amidation of deamido-NAD to form NAD. Uses L-glutamine as a nitrogen source.</text>
</comment>
<comment type="pathway">
    <text evidence="1 7 8">Cofactor biosynthesis; NAD(+) biosynthesis; NAD(+) from deamido-NAD(+) (L-Gln route): step 1/1.</text>
</comment>
<keyword evidence="14" id="KW-1185">Reference proteome</keyword>
<dbReference type="Pfam" id="PF02540">
    <property type="entry name" value="NAD_synthase"/>
    <property type="match status" value="1"/>
</dbReference>
<sequence>MPEAPLRIAVAQLPFPVGALRENTRRILEAVRAARDEHGADLVLFPELAVTGYPPDDLLLRGDFLAAAEAAVAEIAAACTGITAVVGAPLRRDGGVRNAAVVLAEGREAAVAYKRRLPSYSVFDDNRHFTPGEAPCVVPVAGRQVGVLVCEDLWAPAPAADAAAAGAELLVSLNASPFHDGKQAEREAAAAQRAAETGRAVCYANLVGGHDEVVYDGASFAVDGRGRVGARAPLLADGLYPLTVAADGAVDGPQAPRLAGPEAVYPAIVRSTADYVRGNGFERVVLGLSGGIDSALTATLAADALGPEQVLAVMMPSRYTAERSLADARAVAEGLGVDYRVVPIDELFSGYEQALAPAFGDRPPDAAEENIQARIRGNLLMALSNKLGRLLLAPGNKSELAVGYATLYGDMCGGFAPLKDVYKTEVYRLVDYRNGLGAAVPQPVVEREPTAELRPGQRDQDSLPPYPVLDAVLRRYMEDEAAPGELDVPGAGAEQVRQVVRMLYVSEYKRRQAAPGVKVTRRAFGRDRRYPITSGWRQQPEALAAGPSRGEN</sequence>
<feature type="binding site" evidence="7">
    <location>
        <position position="399"/>
    </location>
    <ligand>
        <name>deamido-NAD(+)</name>
        <dbReference type="ChEBI" id="CHEBI:58437"/>
        <note>ligand shared between two neighboring subunits</note>
    </ligand>
</feature>
<dbReference type="NCBIfam" id="TIGR00552">
    <property type="entry name" value="nadE"/>
    <property type="match status" value="1"/>
</dbReference>
<dbReference type="PROSITE" id="PS50263">
    <property type="entry name" value="CN_HYDROLASE"/>
    <property type="match status" value="1"/>
</dbReference>
<dbReference type="InterPro" id="IPR000132">
    <property type="entry name" value="Nitrilase/CN_hydratase_CS"/>
</dbReference>
<dbReference type="Gene3D" id="3.40.50.620">
    <property type="entry name" value="HUPs"/>
    <property type="match status" value="1"/>
</dbReference>
<feature type="active site" description="Nucleophile; for glutaminase activity" evidence="7">
    <location>
        <position position="150"/>
    </location>
</feature>
<keyword evidence="5 7" id="KW-0067">ATP-binding</keyword>
<evidence type="ECO:0000256" key="1">
    <source>
        <dbReference type="ARBA" id="ARBA00005188"/>
    </source>
</evidence>
<dbReference type="NCBIfam" id="NF010588">
    <property type="entry name" value="PRK13981.1"/>
    <property type="match status" value="1"/>
</dbReference>
<gene>
    <name evidence="7" type="primary">nadE</name>
    <name evidence="13" type="ORF">CKO13_10555</name>
</gene>
<dbReference type="EMBL" id="NRSH01000152">
    <property type="protein sequence ID" value="MBK1727445.1"/>
    <property type="molecule type" value="Genomic_DNA"/>
</dbReference>
<accession>A0ABS1E7F4</accession>
<evidence type="ECO:0000256" key="9">
    <source>
        <dbReference type="PROSITE-ProRule" id="PRU10139"/>
    </source>
</evidence>
<dbReference type="InterPro" id="IPR003694">
    <property type="entry name" value="NAD_synthase"/>
</dbReference>
<dbReference type="InterPro" id="IPR022310">
    <property type="entry name" value="NAD/GMP_synthase"/>
</dbReference>
<dbReference type="PROSITE" id="PS00920">
    <property type="entry name" value="NITRIL_CHT_1"/>
    <property type="match status" value="1"/>
</dbReference>
<dbReference type="InterPro" id="IPR036526">
    <property type="entry name" value="C-N_Hydrolase_sf"/>
</dbReference>
<feature type="binding site" evidence="7">
    <location>
        <position position="509"/>
    </location>
    <ligand>
        <name>deamido-NAD(+)</name>
        <dbReference type="ChEBI" id="CHEBI:58437"/>
        <note>ligand shared between two neighboring subunits</note>
    </ligand>
</feature>
<feature type="binding site" evidence="7">
    <location>
        <position position="120"/>
    </location>
    <ligand>
        <name>L-glutamine</name>
        <dbReference type="ChEBI" id="CHEBI:58359"/>
    </ligand>
</feature>
<feature type="domain" description="CN hydrolase" evidence="12">
    <location>
        <begin position="6"/>
        <end position="246"/>
    </location>
</feature>
<evidence type="ECO:0000256" key="2">
    <source>
        <dbReference type="ARBA" id="ARBA00007145"/>
    </source>
</evidence>
<evidence type="ECO:0000313" key="13">
    <source>
        <dbReference type="EMBL" id="MBK1727445.1"/>
    </source>
</evidence>
<dbReference type="PANTHER" id="PTHR23090:SF9">
    <property type="entry name" value="GLUTAMINE-DEPENDENT NAD(+) SYNTHETASE"/>
    <property type="match status" value="1"/>
</dbReference>
<feature type="active site" description="For glutaminase activity" evidence="7">
    <location>
        <position position="114"/>
    </location>
</feature>
<evidence type="ECO:0000256" key="7">
    <source>
        <dbReference type="HAMAP-Rule" id="MF_02090"/>
    </source>
</evidence>
<dbReference type="Gene3D" id="3.60.110.10">
    <property type="entry name" value="Carbon-nitrogen hydrolase"/>
    <property type="match status" value="1"/>
</dbReference>
<evidence type="ECO:0000256" key="11">
    <source>
        <dbReference type="SAM" id="MobiDB-lite"/>
    </source>
</evidence>
<feature type="binding site" evidence="7">
    <location>
        <position position="370"/>
    </location>
    <ligand>
        <name>deamido-NAD(+)</name>
        <dbReference type="ChEBI" id="CHEBI:58437"/>
        <note>ligand shared between two neighboring subunits</note>
    </ligand>
</feature>
<dbReference type="InterPro" id="IPR003010">
    <property type="entry name" value="C-N_Hydrolase"/>
</dbReference>
<dbReference type="InterPro" id="IPR014445">
    <property type="entry name" value="Gln-dep_NAD_synthase"/>
</dbReference>
<reference evidence="13 14" key="1">
    <citation type="journal article" date="2020" name="Microorganisms">
        <title>Osmotic Adaptation and Compatible Solute Biosynthesis of Phototrophic Bacteria as Revealed from Genome Analyses.</title>
        <authorList>
            <person name="Imhoff J.F."/>
            <person name="Rahn T."/>
            <person name="Kunzel S."/>
            <person name="Keller A."/>
            <person name="Neulinger S.C."/>
        </authorList>
    </citation>
    <scope>NUCLEOTIDE SEQUENCE [LARGE SCALE GENOMIC DNA]</scope>
    <source>
        <strain evidence="13 14">DSM 15116</strain>
    </source>
</reference>
<comment type="catalytic activity">
    <reaction evidence="7 8">
        <text>deamido-NAD(+) + L-glutamine + ATP + H2O = L-glutamate + AMP + diphosphate + NAD(+) + H(+)</text>
        <dbReference type="Rhea" id="RHEA:24384"/>
        <dbReference type="ChEBI" id="CHEBI:15377"/>
        <dbReference type="ChEBI" id="CHEBI:15378"/>
        <dbReference type="ChEBI" id="CHEBI:29985"/>
        <dbReference type="ChEBI" id="CHEBI:30616"/>
        <dbReference type="ChEBI" id="CHEBI:33019"/>
        <dbReference type="ChEBI" id="CHEBI:57540"/>
        <dbReference type="ChEBI" id="CHEBI:58359"/>
        <dbReference type="ChEBI" id="CHEBI:58437"/>
        <dbReference type="ChEBI" id="CHEBI:456215"/>
        <dbReference type="EC" id="6.3.5.1"/>
    </reaction>
</comment>
<keyword evidence="3 7" id="KW-0436">Ligase</keyword>
<keyword evidence="6 7" id="KW-0520">NAD</keyword>
<dbReference type="CDD" id="cd07570">
    <property type="entry name" value="GAT_Gln-NAD-synth"/>
    <property type="match status" value="1"/>
</dbReference>
<dbReference type="PIRSF" id="PIRSF006630">
    <property type="entry name" value="NADS_GAT"/>
    <property type="match status" value="1"/>
</dbReference>
<evidence type="ECO:0000256" key="6">
    <source>
        <dbReference type="ARBA" id="ARBA00023027"/>
    </source>
</evidence>
<evidence type="ECO:0000313" key="14">
    <source>
        <dbReference type="Proteomes" id="UP000738126"/>
    </source>
</evidence>
<feature type="binding site" evidence="7">
    <location>
        <position position="176"/>
    </location>
    <ligand>
        <name>L-glutamine</name>
        <dbReference type="ChEBI" id="CHEBI:58359"/>
    </ligand>
</feature>
<dbReference type="Proteomes" id="UP000738126">
    <property type="component" value="Unassembled WGS sequence"/>
</dbReference>
<evidence type="ECO:0000256" key="5">
    <source>
        <dbReference type="ARBA" id="ARBA00022840"/>
    </source>
</evidence>
<comment type="similarity">
    <text evidence="2 7 8">In the C-terminal section; belongs to the NAD synthetase family.</text>
</comment>
<evidence type="ECO:0000256" key="3">
    <source>
        <dbReference type="ARBA" id="ARBA00022598"/>
    </source>
</evidence>
<dbReference type="GO" id="GO:0003952">
    <property type="term" value="F:NAD+ synthase (glutamine-hydrolyzing) activity"/>
    <property type="evidence" value="ECO:0007669"/>
    <property type="project" value="UniProtKB-EC"/>
</dbReference>
<name>A0ABS1E7F4_9GAMM</name>
<dbReference type="Pfam" id="PF00795">
    <property type="entry name" value="CN_hydrolase"/>
    <property type="match status" value="1"/>
</dbReference>
<dbReference type="PANTHER" id="PTHR23090">
    <property type="entry name" value="NH 3 /GLUTAMINE-DEPENDENT NAD + SYNTHETASE"/>
    <property type="match status" value="1"/>
</dbReference>
<dbReference type="SUPFAM" id="SSF52402">
    <property type="entry name" value="Adenine nucleotide alpha hydrolases-like"/>
    <property type="match status" value="1"/>
</dbReference>
<comment type="similarity">
    <text evidence="10">Belongs to the NAD synthetase family.</text>
</comment>
<comment type="caution">
    <text evidence="7">Lacks conserved residue(s) required for the propagation of feature annotation.</text>
</comment>
<dbReference type="SUPFAM" id="SSF56317">
    <property type="entry name" value="Carbon-nitrogen hydrolase"/>
    <property type="match status" value="1"/>
</dbReference>
<dbReference type="HAMAP" id="MF_02090">
    <property type="entry name" value="NadE_glutamine_dep"/>
    <property type="match status" value="1"/>
</dbReference>
<feature type="region of interest" description="Disordered" evidence="11">
    <location>
        <begin position="529"/>
        <end position="552"/>
    </location>
</feature>
<evidence type="ECO:0000256" key="10">
    <source>
        <dbReference type="RuleBase" id="RU003811"/>
    </source>
</evidence>
<feature type="binding site" evidence="7">
    <location>
        <begin position="287"/>
        <end position="294"/>
    </location>
    <ligand>
        <name>ATP</name>
        <dbReference type="ChEBI" id="CHEBI:30616"/>
    </ligand>
</feature>
<dbReference type="EC" id="6.3.5.1" evidence="7 8"/>
<dbReference type="InterPro" id="IPR014729">
    <property type="entry name" value="Rossmann-like_a/b/a_fold"/>
</dbReference>